<evidence type="ECO:0000313" key="2">
    <source>
        <dbReference type="Proteomes" id="UP001287282"/>
    </source>
</evidence>
<gene>
    <name evidence="1" type="ORF">RYX56_00460</name>
</gene>
<dbReference type="PROSITE" id="PS51257">
    <property type="entry name" value="PROKAR_LIPOPROTEIN"/>
    <property type="match status" value="1"/>
</dbReference>
<protein>
    <recommendedName>
        <fullName evidence="3">Lipoprotein</fullName>
    </recommendedName>
</protein>
<dbReference type="RefSeq" id="WP_317120171.1">
    <property type="nucleotide sequence ID" value="NZ_JAWJBA010000001.1"/>
</dbReference>
<keyword evidence="2" id="KW-1185">Reference proteome</keyword>
<name>A0ABU3X4L6_9BACI</name>
<organism evidence="1 2">
    <name type="scientific">Alkalihalophilus lindianensis</name>
    <dbReference type="NCBI Taxonomy" id="1630542"/>
    <lineage>
        <taxon>Bacteria</taxon>
        <taxon>Bacillati</taxon>
        <taxon>Bacillota</taxon>
        <taxon>Bacilli</taxon>
        <taxon>Bacillales</taxon>
        <taxon>Bacillaceae</taxon>
        <taxon>Alkalihalophilus</taxon>
    </lineage>
</organism>
<sequence>MMKSHLVLIGFLLIMLVGCSVTDMTLRGESESWSSTIEYKASEEYKEYTGSIKYNGEEEIETVSYQINAPSFLGMNASGNLEAYEENQKVFPLGRSGGTGTNYDKQMIKDALEDVTITVQWVTAEGEYEEIIEF</sequence>
<evidence type="ECO:0000313" key="1">
    <source>
        <dbReference type="EMBL" id="MDV2682835.1"/>
    </source>
</evidence>
<dbReference type="EMBL" id="JAWJBA010000001">
    <property type="protein sequence ID" value="MDV2682835.1"/>
    <property type="molecule type" value="Genomic_DNA"/>
</dbReference>
<reference evidence="1 2" key="1">
    <citation type="submission" date="2023-10" db="EMBL/GenBank/DDBJ databases">
        <title>Screening of Alkalihalobacillus lindianensis BZ-TG-R113 and Its Alleviation of Salt Stress on Rapeseed Growth.</title>
        <authorList>
            <person name="Zhao B."/>
            <person name="Guo T."/>
        </authorList>
    </citation>
    <scope>NUCLEOTIDE SEQUENCE [LARGE SCALE GENOMIC DNA]</scope>
    <source>
        <strain evidence="1 2">BZ-TG-R113</strain>
    </source>
</reference>
<evidence type="ECO:0008006" key="3">
    <source>
        <dbReference type="Google" id="ProtNLM"/>
    </source>
</evidence>
<comment type="caution">
    <text evidence="1">The sequence shown here is derived from an EMBL/GenBank/DDBJ whole genome shotgun (WGS) entry which is preliminary data.</text>
</comment>
<dbReference type="Proteomes" id="UP001287282">
    <property type="component" value="Unassembled WGS sequence"/>
</dbReference>
<accession>A0ABU3X4L6</accession>
<proteinExistence type="predicted"/>